<dbReference type="SUPFAM" id="SSF53649">
    <property type="entry name" value="Alkaline phosphatase-like"/>
    <property type="match status" value="1"/>
</dbReference>
<feature type="transmembrane region" description="Helical" evidence="1">
    <location>
        <begin position="146"/>
        <end position="165"/>
    </location>
</feature>
<dbReference type="STRING" id="1855912.LuPra_00658"/>
<accession>A0A143PG28</accession>
<feature type="transmembrane region" description="Helical" evidence="1">
    <location>
        <begin position="46"/>
        <end position="68"/>
    </location>
</feature>
<sequence>MPYLRLLTNALVAGALGAAMLVHLVLLLNPQLPLQPRALFSLGWRLLLTAGPLLAAGFFIASLARYLATRRGPAWLSLRILAWTTTLVVATGALLAWLNVSAFQPSLTPAAGRRAVVVTLTLAVTAGVLLLIALVHYGFGRRGSRVGGALLGIAVVAAVVLPLVARGPAEPEPGPMRRVRAVGAPLREPAAGRVWIVLLDGASLDYVSPAAAQGRLPNFGRVLDGGASLTLFSIEPRLPPPIWASVATGQYPPGSNVHAPVRYRGGWARIDLLPRYAFADLLVLTGVLHAEPLRPEDLRGAPLWRVLESSGVPAVTAGWPLAVAAETSVGSVIAERERPEGIDSVQADRTLRTRFESALTQRDAQVAAIRYAALSADRRSTLSLRSRVGRRLPVDDIYDFVDGEVGRVLGRLAPDDLLLVISGYRLESPSPFERLRDRVADDAGLAAEASKSDGFMLAYGGKVSPGRKTVGAIVDVLPTVLYYLGLPVGRDMDGYARTDLFVATLTAERPVSFIRSYQ</sequence>
<feature type="transmembrane region" description="Helical" evidence="1">
    <location>
        <begin position="115"/>
        <end position="139"/>
    </location>
</feature>
<dbReference type="OrthoDB" id="9800863at2"/>
<keyword evidence="1" id="KW-0472">Membrane</keyword>
<evidence type="ECO:0008006" key="4">
    <source>
        <dbReference type="Google" id="ProtNLM"/>
    </source>
</evidence>
<organism evidence="2 3">
    <name type="scientific">Luteitalea pratensis</name>
    <dbReference type="NCBI Taxonomy" id="1855912"/>
    <lineage>
        <taxon>Bacteria</taxon>
        <taxon>Pseudomonadati</taxon>
        <taxon>Acidobacteriota</taxon>
        <taxon>Vicinamibacteria</taxon>
        <taxon>Vicinamibacterales</taxon>
        <taxon>Vicinamibacteraceae</taxon>
        <taxon>Luteitalea</taxon>
    </lineage>
</organism>
<proteinExistence type="predicted"/>
<name>A0A143PG28_LUTPR</name>
<feature type="transmembrane region" description="Helical" evidence="1">
    <location>
        <begin position="7"/>
        <end position="26"/>
    </location>
</feature>
<reference evidence="3" key="2">
    <citation type="submission" date="2016-04" db="EMBL/GenBank/DDBJ databases">
        <title>First Complete Genome Sequence of a Subdivision 6 Acidobacterium.</title>
        <authorList>
            <person name="Huang S."/>
            <person name="Vieira S."/>
            <person name="Bunk B."/>
            <person name="Riedel T."/>
            <person name="Sproeer C."/>
            <person name="Overmann J."/>
        </authorList>
    </citation>
    <scope>NUCLEOTIDE SEQUENCE [LARGE SCALE GENOMIC DNA]</scope>
    <source>
        <strain evidence="3">DSM 100886 HEG_-6_39</strain>
    </source>
</reference>
<dbReference type="InterPro" id="IPR002591">
    <property type="entry name" value="Phosphodiest/P_Trfase"/>
</dbReference>
<dbReference type="Proteomes" id="UP000076079">
    <property type="component" value="Chromosome"/>
</dbReference>
<evidence type="ECO:0000313" key="3">
    <source>
        <dbReference type="Proteomes" id="UP000076079"/>
    </source>
</evidence>
<dbReference type="Gene3D" id="3.40.720.10">
    <property type="entry name" value="Alkaline Phosphatase, subunit A"/>
    <property type="match status" value="1"/>
</dbReference>
<dbReference type="InterPro" id="IPR017850">
    <property type="entry name" value="Alkaline_phosphatase_core_sf"/>
</dbReference>
<dbReference type="AlphaFoldDB" id="A0A143PG28"/>
<keyword evidence="1" id="KW-1133">Transmembrane helix</keyword>
<keyword evidence="1" id="KW-0812">Transmembrane</keyword>
<dbReference type="KEGG" id="abac:LuPra_00658"/>
<feature type="transmembrane region" description="Helical" evidence="1">
    <location>
        <begin position="80"/>
        <end position="103"/>
    </location>
</feature>
<reference evidence="2 3" key="1">
    <citation type="journal article" date="2016" name="Genome Announc.">
        <title>First Complete Genome Sequence of a Subdivision 6 Acidobacterium Strain.</title>
        <authorList>
            <person name="Huang S."/>
            <person name="Vieira S."/>
            <person name="Bunk B."/>
            <person name="Riedel T."/>
            <person name="Sproer C."/>
            <person name="Overmann J."/>
        </authorList>
    </citation>
    <scope>NUCLEOTIDE SEQUENCE [LARGE SCALE GENOMIC DNA]</scope>
    <source>
        <strain evidence="3">DSM 100886 HEG_-6_39</strain>
    </source>
</reference>
<protein>
    <recommendedName>
        <fullName evidence="4">Type I phosphodiesterase / nucleotide pyrophosphatase</fullName>
    </recommendedName>
</protein>
<evidence type="ECO:0000256" key="1">
    <source>
        <dbReference type="SAM" id="Phobius"/>
    </source>
</evidence>
<evidence type="ECO:0000313" key="2">
    <source>
        <dbReference type="EMBL" id="AMY07485.1"/>
    </source>
</evidence>
<dbReference type="EMBL" id="CP015136">
    <property type="protein sequence ID" value="AMY07485.1"/>
    <property type="molecule type" value="Genomic_DNA"/>
</dbReference>
<dbReference type="Pfam" id="PF01663">
    <property type="entry name" value="Phosphodiest"/>
    <property type="match status" value="1"/>
</dbReference>
<gene>
    <name evidence="2" type="ORF">LuPra_00658</name>
</gene>
<dbReference type="RefSeq" id="WP_110169430.1">
    <property type="nucleotide sequence ID" value="NZ_CP015136.1"/>
</dbReference>
<keyword evidence="3" id="KW-1185">Reference proteome</keyword>